<dbReference type="EMBL" id="KV424253">
    <property type="protein sequence ID" value="KZT50053.1"/>
    <property type="molecule type" value="Genomic_DNA"/>
</dbReference>
<gene>
    <name evidence="5" type="ORF">CALCODRAFT_229473</name>
</gene>
<proteinExistence type="predicted"/>
<feature type="repeat" description="WD" evidence="3">
    <location>
        <begin position="792"/>
        <end position="824"/>
    </location>
</feature>
<dbReference type="PROSITE" id="PS00678">
    <property type="entry name" value="WD_REPEATS_1"/>
    <property type="match status" value="3"/>
</dbReference>
<feature type="domain" description="NACHT" evidence="4">
    <location>
        <begin position="202"/>
        <end position="349"/>
    </location>
</feature>
<dbReference type="Gene3D" id="3.40.50.300">
    <property type="entry name" value="P-loop containing nucleotide triphosphate hydrolases"/>
    <property type="match status" value="1"/>
</dbReference>
<name>A0A165C0K0_9BASI</name>
<dbReference type="SUPFAM" id="SSF52540">
    <property type="entry name" value="P-loop containing nucleoside triphosphate hydrolases"/>
    <property type="match status" value="1"/>
</dbReference>
<keyword evidence="1 3" id="KW-0853">WD repeat</keyword>
<dbReference type="SMART" id="SM00320">
    <property type="entry name" value="WD40"/>
    <property type="match status" value="7"/>
</dbReference>
<dbReference type="InterPro" id="IPR036322">
    <property type="entry name" value="WD40_repeat_dom_sf"/>
</dbReference>
<evidence type="ECO:0000256" key="1">
    <source>
        <dbReference type="ARBA" id="ARBA00022574"/>
    </source>
</evidence>
<dbReference type="PANTHER" id="PTHR19848">
    <property type="entry name" value="WD40 REPEAT PROTEIN"/>
    <property type="match status" value="1"/>
</dbReference>
<feature type="repeat" description="WD" evidence="3">
    <location>
        <begin position="878"/>
        <end position="910"/>
    </location>
</feature>
<dbReference type="SUPFAM" id="SSF50978">
    <property type="entry name" value="WD40 repeat-like"/>
    <property type="match status" value="1"/>
</dbReference>
<accession>A0A165C0K0</accession>
<evidence type="ECO:0000256" key="2">
    <source>
        <dbReference type="ARBA" id="ARBA00022737"/>
    </source>
</evidence>
<evidence type="ECO:0000313" key="5">
    <source>
        <dbReference type="EMBL" id="KZT50053.1"/>
    </source>
</evidence>
<dbReference type="CDD" id="cd00200">
    <property type="entry name" value="WD40"/>
    <property type="match status" value="1"/>
</dbReference>
<dbReference type="InterPro" id="IPR015943">
    <property type="entry name" value="WD40/YVTN_repeat-like_dom_sf"/>
</dbReference>
<dbReference type="PANTHER" id="PTHR19848:SF8">
    <property type="entry name" value="F-BOX AND WD REPEAT DOMAIN CONTAINING 7"/>
    <property type="match status" value="1"/>
</dbReference>
<dbReference type="Pfam" id="PF24883">
    <property type="entry name" value="NPHP3_N"/>
    <property type="match status" value="1"/>
</dbReference>
<dbReference type="Gene3D" id="2.130.10.10">
    <property type="entry name" value="YVTN repeat-like/Quinoprotein amine dehydrogenase"/>
    <property type="match status" value="3"/>
</dbReference>
<keyword evidence="6" id="KW-1185">Reference proteome</keyword>
<keyword evidence="2" id="KW-0677">Repeat</keyword>
<feature type="repeat" description="WD" evidence="3">
    <location>
        <begin position="964"/>
        <end position="1005"/>
    </location>
</feature>
<feature type="repeat" description="WD" evidence="3">
    <location>
        <begin position="835"/>
        <end position="876"/>
    </location>
</feature>
<dbReference type="InterPro" id="IPR019775">
    <property type="entry name" value="WD40_repeat_CS"/>
</dbReference>
<dbReference type="InterPro" id="IPR007111">
    <property type="entry name" value="NACHT_NTPase"/>
</dbReference>
<dbReference type="PROSITE" id="PS50837">
    <property type="entry name" value="NACHT"/>
    <property type="match status" value="1"/>
</dbReference>
<feature type="repeat" description="WD" evidence="3">
    <location>
        <begin position="1007"/>
        <end position="1048"/>
    </location>
</feature>
<dbReference type="PROSITE" id="PS50294">
    <property type="entry name" value="WD_REPEATS_REGION"/>
    <property type="match status" value="7"/>
</dbReference>
<feature type="repeat" description="WD" evidence="3">
    <location>
        <begin position="749"/>
        <end position="790"/>
    </location>
</feature>
<evidence type="ECO:0000259" key="4">
    <source>
        <dbReference type="PROSITE" id="PS50837"/>
    </source>
</evidence>
<dbReference type="InterPro" id="IPR056884">
    <property type="entry name" value="NPHP3-like_N"/>
</dbReference>
<protein>
    <recommendedName>
        <fullName evidence="4">NACHT domain-containing protein</fullName>
    </recommendedName>
</protein>
<dbReference type="InterPro" id="IPR020472">
    <property type="entry name" value="WD40_PAC1"/>
</dbReference>
<sequence>MWFMDAMDVVMEVHSAAKTAWSVLSQVYKLAEQPLHLDSKFQDLLQKMNDTYERVCDSQELRKVRDQPGAFRGREQALRGLCEQTAECGRFILKYAQDEPRFSQRLESNMVWDVDKQLVQYIQRLDVLQEAFRAGIQLHMEMVTDETLEQIKNHVIDMDIRKIPLVGGAEFEPEKQCLGTSREALLDDIAIWASDDAEDSERAFLLMGLAGTGKSTIAHTVADLFDEMDRLGASFFFDAMGAENRRAVDLFRNIAHALARRHRSFRDALWTELGEERLYTTRDIQEQFDIFLLRPARKLRLCSSVLIVVDALDESGTPEERKQLVSIIRDRLQELPSTFRFLITCREEADIIMAFPESTHFIVVQRLPTVDPSLSEDILKYIKHSLRSVLADLPEKSCEILADASGGLFQWADVAVQYIIGTQLKGSPADRYAQIITQGKDPASTHPEAGIYDLYRIVLSRIFNHDQDPSTRDISSRVVGDLSDFKAVMGTLLVSSEPLSMRALDTLLKSWRPEQDLRVYDVLRNLGSLLSGVGEHDVPIRPLSASFVEFLQDPAVGREFAVGTAGHHETLATAALRLLDSSLHFNMGGHRTSYLLNPEILSVQPAKEKLSAALLYACKYWGYHLSKSAAGFTATVRHLIDTLFQEKFLFWMEVASIGGSLGDTVHCISMAMGSFQSKEEHAYNAALDGLEFMKRFSPVIAESAAHIYLSALIWAPQSSPLANVFRQRSACAARVSLGLPSSWVGQNQTLHDKESIWSVAFSPDGNRIVSGSYDKTIRVWDAQTGMMIGESPKGQATVVYSLAFSPDYKWIVSGSGDNTIRLWDGEIGEARGEQLSGHEGAVYSVAFSPDSKWILSGSGDKTIRMWDVEKKKAHGEPLFGHDGAVYSVAFSPEGRRIVSGSADRTIRVWNETKLGWIGAPLHGHRSAVYSVVFSPDGRRIVSGSGDHTLRVWDAASGTAIGKPLTGHADTVTSVTFSPDGNRIVSGSDDHTIRIWEGETGAAVGVPLEGHEGGVSSVAFSPDSKRVLSGSYDGTSRVWIVEAEEQYSVSDQATSFEMSTNVARQKNFVGRGGNDDSRLRVWNNDRFALSTFKSHQLNQIYHSGTTPIRLDRKTGWILGNEKDRILWVPPDLHNQISLGALQMIIPGPPAIYVDLSKFVHGEEWTKCWTPASEGAAIHSERSPNCSH</sequence>
<dbReference type="PRINTS" id="PR00320">
    <property type="entry name" value="GPROTEINBRPT"/>
</dbReference>
<dbReference type="Proteomes" id="UP000076842">
    <property type="component" value="Unassembled WGS sequence"/>
</dbReference>
<dbReference type="OrthoDB" id="538223at2759"/>
<organism evidence="5 6">
    <name type="scientific">Calocera cornea HHB12733</name>
    <dbReference type="NCBI Taxonomy" id="1353952"/>
    <lineage>
        <taxon>Eukaryota</taxon>
        <taxon>Fungi</taxon>
        <taxon>Dikarya</taxon>
        <taxon>Basidiomycota</taxon>
        <taxon>Agaricomycotina</taxon>
        <taxon>Dacrymycetes</taxon>
        <taxon>Dacrymycetales</taxon>
        <taxon>Dacrymycetaceae</taxon>
        <taxon>Calocera</taxon>
    </lineage>
</organism>
<dbReference type="InParanoid" id="A0A165C0K0"/>
<evidence type="ECO:0000256" key="3">
    <source>
        <dbReference type="PROSITE-ProRule" id="PRU00221"/>
    </source>
</evidence>
<dbReference type="AlphaFoldDB" id="A0A165C0K0"/>
<feature type="repeat" description="WD" evidence="3">
    <location>
        <begin position="921"/>
        <end position="962"/>
    </location>
</feature>
<dbReference type="STRING" id="1353952.A0A165C0K0"/>
<dbReference type="PROSITE" id="PS50082">
    <property type="entry name" value="WD_REPEATS_2"/>
    <property type="match status" value="7"/>
</dbReference>
<dbReference type="Pfam" id="PF00400">
    <property type="entry name" value="WD40"/>
    <property type="match status" value="7"/>
</dbReference>
<dbReference type="InterPro" id="IPR001680">
    <property type="entry name" value="WD40_rpt"/>
</dbReference>
<reference evidence="5 6" key="1">
    <citation type="journal article" date="2016" name="Mol. Biol. Evol.">
        <title>Comparative Genomics of Early-Diverging Mushroom-Forming Fungi Provides Insights into the Origins of Lignocellulose Decay Capabilities.</title>
        <authorList>
            <person name="Nagy L.G."/>
            <person name="Riley R."/>
            <person name="Tritt A."/>
            <person name="Adam C."/>
            <person name="Daum C."/>
            <person name="Floudas D."/>
            <person name="Sun H."/>
            <person name="Yadav J.S."/>
            <person name="Pangilinan J."/>
            <person name="Larsson K.H."/>
            <person name="Matsuura K."/>
            <person name="Barry K."/>
            <person name="Labutti K."/>
            <person name="Kuo R."/>
            <person name="Ohm R.A."/>
            <person name="Bhattacharya S.S."/>
            <person name="Shirouzu T."/>
            <person name="Yoshinaga Y."/>
            <person name="Martin F.M."/>
            <person name="Grigoriev I.V."/>
            <person name="Hibbett D.S."/>
        </authorList>
    </citation>
    <scope>NUCLEOTIDE SEQUENCE [LARGE SCALE GENOMIC DNA]</scope>
    <source>
        <strain evidence="5 6">HHB12733</strain>
    </source>
</reference>
<dbReference type="InterPro" id="IPR027417">
    <property type="entry name" value="P-loop_NTPase"/>
</dbReference>
<evidence type="ECO:0000313" key="6">
    <source>
        <dbReference type="Proteomes" id="UP000076842"/>
    </source>
</evidence>